<dbReference type="AlphaFoldDB" id="D8T4S0"/>
<evidence type="ECO:0000313" key="1">
    <source>
        <dbReference type="EMBL" id="EFJ08469.1"/>
    </source>
</evidence>
<dbReference type="EMBL" id="GL377674">
    <property type="protein sequence ID" value="EFJ08469.1"/>
    <property type="molecule type" value="Genomic_DNA"/>
</dbReference>
<protein>
    <submittedName>
        <fullName evidence="1">Uncharacterized protein</fullName>
    </submittedName>
</protein>
<keyword evidence="2" id="KW-1185">Reference proteome</keyword>
<dbReference type="HOGENOM" id="CLU_064602_0_0_1"/>
<name>D8T4S0_SELML</name>
<accession>D8T4S0</accession>
<dbReference type="KEGG" id="smo:SELMODRAFT_429014"/>
<proteinExistence type="predicted"/>
<dbReference type="Proteomes" id="UP000001514">
    <property type="component" value="Unassembled WGS sequence"/>
</dbReference>
<sequence length="250" mass="28648">MDSDNPCKKQSFYSYSFLFFKATDEGREIVAAEEWSQAASSFSLDDDKYLGMMFTTRRVISQAKRTKLTILKATIASLVFEKCLFSFCLDRHGLQTLTVYGNSSIYDFHVKLRLQPTRGASISSLMATRVYPQAIHAVVINTSIFPKIKIASSDNPLDVTMLYMHLEYEEQYHHIVVNLYVGYMPKFLFFNIMKSMSVLVDSNEIQRLNEVYKTHCGLTLNYKISKYFIPNNQQSLAQAESLCSETSCKT</sequence>
<evidence type="ECO:0000313" key="2">
    <source>
        <dbReference type="Proteomes" id="UP000001514"/>
    </source>
</evidence>
<gene>
    <name evidence="1" type="ORF">SELMODRAFT_429014</name>
</gene>
<dbReference type="Gramene" id="EFJ08469">
    <property type="protein sequence ID" value="EFJ08469"/>
    <property type="gene ID" value="SELMODRAFT_429014"/>
</dbReference>
<organism evidence="2">
    <name type="scientific">Selaginella moellendorffii</name>
    <name type="common">Spikemoss</name>
    <dbReference type="NCBI Taxonomy" id="88036"/>
    <lineage>
        <taxon>Eukaryota</taxon>
        <taxon>Viridiplantae</taxon>
        <taxon>Streptophyta</taxon>
        <taxon>Embryophyta</taxon>
        <taxon>Tracheophyta</taxon>
        <taxon>Lycopodiopsida</taxon>
        <taxon>Selaginellales</taxon>
        <taxon>Selaginellaceae</taxon>
        <taxon>Selaginella</taxon>
    </lineage>
</organism>
<dbReference type="InParanoid" id="D8T4S0"/>
<reference evidence="1 2" key="1">
    <citation type="journal article" date="2011" name="Science">
        <title>The Selaginella genome identifies genetic changes associated with the evolution of vascular plants.</title>
        <authorList>
            <person name="Banks J.A."/>
            <person name="Nishiyama T."/>
            <person name="Hasebe M."/>
            <person name="Bowman J.L."/>
            <person name="Gribskov M."/>
            <person name="dePamphilis C."/>
            <person name="Albert V.A."/>
            <person name="Aono N."/>
            <person name="Aoyama T."/>
            <person name="Ambrose B.A."/>
            <person name="Ashton N.W."/>
            <person name="Axtell M.J."/>
            <person name="Barker E."/>
            <person name="Barker M.S."/>
            <person name="Bennetzen J.L."/>
            <person name="Bonawitz N.D."/>
            <person name="Chapple C."/>
            <person name="Cheng C."/>
            <person name="Correa L.G."/>
            <person name="Dacre M."/>
            <person name="DeBarry J."/>
            <person name="Dreyer I."/>
            <person name="Elias M."/>
            <person name="Engstrom E.M."/>
            <person name="Estelle M."/>
            <person name="Feng L."/>
            <person name="Finet C."/>
            <person name="Floyd S.K."/>
            <person name="Frommer W.B."/>
            <person name="Fujita T."/>
            <person name="Gramzow L."/>
            <person name="Gutensohn M."/>
            <person name="Harholt J."/>
            <person name="Hattori M."/>
            <person name="Heyl A."/>
            <person name="Hirai T."/>
            <person name="Hiwatashi Y."/>
            <person name="Ishikawa M."/>
            <person name="Iwata M."/>
            <person name="Karol K.G."/>
            <person name="Koehler B."/>
            <person name="Kolukisaoglu U."/>
            <person name="Kubo M."/>
            <person name="Kurata T."/>
            <person name="Lalonde S."/>
            <person name="Li K."/>
            <person name="Li Y."/>
            <person name="Litt A."/>
            <person name="Lyons E."/>
            <person name="Manning G."/>
            <person name="Maruyama T."/>
            <person name="Michael T.P."/>
            <person name="Mikami K."/>
            <person name="Miyazaki S."/>
            <person name="Morinaga S."/>
            <person name="Murata T."/>
            <person name="Mueller-Roeber B."/>
            <person name="Nelson D.R."/>
            <person name="Obara M."/>
            <person name="Oguri Y."/>
            <person name="Olmstead R.G."/>
            <person name="Onodera N."/>
            <person name="Petersen B.L."/>
            <person name="Pils B."/>
            <person name="Prigge M."/>
            <person name="Rensing S.A."/>
            <person name="Riano-Pachon D.M."/>
            <person name="Roberts A.W."/>
            <person name="Sato Y."/>
            <person name="Scheller H.V."/>
            <person name="Schulz B."/>
            <person name="Schulz C."/>
            <person name="Shakirov E.V."/>
            <person name="Shibagaki N."/>
            <person name="Shinohara N."/>
            <person name="Shippen D.E."/>
            <person name="Soerensen I."/>
            <person name="Sotooka R."/>
            <person name="Sugimoto N."/>
            <person name="Sugita M."/>
            <person name="Sumikawa N."/>
            <person name="Tanurdzic M."/>
            <person name="Theissen G."/>
            <person name="Ulvskov P."/>
            <person name="Wakazuki S."/>
            <person name="Weng J.K."/>
            <person name="Willats W.W."/>
            <person name="Wipf D."/>
            <person name="Wolf P.G."/>
            <person name="Yang L."/>
            <person name="Zimmer A.D."/>
            <person name="Zhu Q."/>
            <person name="Mitros T."/>
            <person name="Hellsten U."/>
            <person name="Loque D."/>
            <person name="Otillar R."/>
            <person name="Salamov A."/>
            <person name="Schmutz J."/>
            <person name="Shapiro H."/>
            <person name="Lindquist E."/>
            <person name="Lucas S."/>
            <person name="Rokhsar D."/>
            <person name="Grigoriev I.V."/>
        </authorList>
    </citation>
    <scope>NUCLEOTIDE SEQUENCE [LARGE SCALE GENOMIC DNA]</scope>
</reference>